<protein>
    <submittedName>
        <fullName evidence="1">Uncharacterized protein</fullName>
    </submittedName>
</protein>
<dbReference type="OrthoDB" id="6425080at2759"/>
<dbReference type="EMBL" id="BGPR01000002">
    <property type="protein sequence ID" value="GBL73078.1"/>
    <property type="molecule type" value="Genomic_DNA"/>
</dbReference>
<dbReference type="Proteomes" id="UP000499080">
    <property type="component" value="Unassembled WGS sequence"/>
</dbReference>
<name>A0A4Y2A023_ARAVE</name>
<comment type="caution">
    <text evidence="1">The sequence shown here is derived from an EMBL/GenBank/DDBJ whole genome shotgun (WGS) entry which is preliminary data.</text>
</comment>
<gene>
    <name evidence="1" type="ORF">AVEN_128233_1</name>
</gene>
<organism evidence="1 2">
    <name type="scientific">Araneus ventricosus</name>
    <name type="common">Orbweaver spider</name>
    <name type="synonym">Epeira ventricosa</name>
    <dbReference type="NCBI Taxonomy" id="182803"/>
    <lineage>
        <taxon>Eukaryota</taxon>
        <taxon>Metazoa</taxon>
        <taxon>Ecdysozoa</taxon>
        <taxon>Arthropoda</taxon>
        <taxon>Chelicerata</taxon>
        <taxon>Arachnida</taxon>
        <taxon>Araneae</taxon>
        <taxon>Araneomorphae</taxon>
        <taxon>Entelegynae</taxon>
        <taxon>Araneoidea</taxon>
        <taxon>Araneidae</taxon>
        <taxon>Araneus</taxon>
    </lineage>
</organism>
<reference evidence="1 2" key="1">
    <citation type="journal article" date="2019" name="Sci. Rep.">
        <title>Orb-weaving spider Araneus ventricosus genome elucidates the spidroin gene catalogue.</title>
        <authorList>
            <person name="Kono N."/>
            <person name="Nakamura H."/>
            <person name="Ohtoshi R."/>
            <person name="Moran D.A.P."/>
            <person name="Shinohara A."/>
            <person name="Yoshida Y."/>
            <person name="Fujiwara M."/>
            <person name="Mori M."/>
            <person name="Tomita M."/>
            <person name="Arakawa K."/>
        </authorList>
    </citation>
    <scope>NUCLEOTIDE SEQUENCE [LARGE SCALE GENOMIC DNA]</scope>
</reference>
<evidence type="ECO:0000313" key="2">
    <source>
        <dbReference type="Proteomes" id="UP000499080"/>
    </source>
</evidence>
<dbReference type="AlphaFoldDB" id="A0A4Y2A023"/>
<proteinExistence type="predicted"/>
<evidence type="ECO:0000313" key="1">
    <source>
        <dbReference type="EMBL" id="GBL73078.1"/>
    </source>
</evidence>
<accession>A0A4Y2A023</accession>
<keyword evidence="2" id="KW-1185">Reference proteome</keyword>
<sequence>MVQFCDELKIASHYIINTESIVKYSFVVLKSVAYLDLSLCELSSLRGKRKPNYMIGPFSIIVTSNFVCTEEGCRKNLAQNRKLLYDFHLDVSCELELPLGNNRTDEKLRYYSDSVLLNKMSIVSVWFEMCLNRMVTHALQETNQQVKLLHQISKIARRIRFVGKHGYIRTEGSNILFSKCRDSNIVKDYLIAMDFGDEYLLKLRPQVVGYLLYHASCAGYRLGDDPPREDLINSAICRRNFEHAELLFQYRDAPRFCVSAYAEMKNNLRVER</sequence>